<protein>
    <submittedName>
        <fullName evidence="4">Kri1p</fullName>
    </submittedName>
</protein>
<feature type="region of interest" description="Disordered" evidence="2">
    <location>
        <begin position="377"/>
        <end position="445"/>
    </location>
</feature>
<feature type="compositionally biased region" description="Acidic residues" evidence="2">
    <location>
        <begin position="52"/>
        <end position="70"/>
    </location>
</feature>
<evidence type="ECO:0000256" key="1">
    <source>
        <dbReference type="ARBA" id="ARBA00007473"/>
    </source>
</evidence>
<feature type="region of interest" description="Disordered" evidence="2">
    <location>
        <begin position="550"/>
        <end position="594"/>
    </location>
</feature>
<feature type="region of interest" description="Disordered" evidence="2">
    <location>
        <begin position="137"/>
        <end position="214"/>
    </location>
</feature>
<feature type="region of interest" description="Disordered" evidence="2">
    <location>
        <begin position="281"/>
        <end position="305"/>
    </location>
</feature>
<dbReference type="KEGG" id="spao:SPAR_N00280"/>
<reference evidence="4" key="3">
    <citation type="submission" date="2025-07" db="EMBL/GenBank/DDBJ databases">
        <authorList>
            <consortium name="NCBI Genome Project"/>
        </authorList>
    </citation>
    <scope>NUCLEOTIDE SEQUENCE</scope>
    <source>
        <strain evidence="4">CBS432</strain>
    </source>
</reference>
<dbReference type="GO" id="GO:0000447">
    <property type="term" value="P:endonucleolytic cleavage in ITS1 to separate SSU-rRNA from 5.8S rRNA and LSU-rRNA from tricistronic rRNA transcript (SSU-rRNA, 5.8S rRNA, LSU-rRNA)"/>
    <property type="evidence" value="ECO:0007669"/>
    <property type="project" value="TreeGrafter"/>
</dbReference>
<comment type="similarity">
    <text evidence="1">Belongs to the KRI1 family.</text>
</comment>
<dbReference type="AlphaFoldDB" id="A0A8B8UY11"/>
<dbReference type="GO" id="GO:0030686">
    <property type="term" value="C:90S preribosome"/>
    <property type="evidence" value="ECO:0007669"/>
    <property type="project" value="TreeGrafter"/>
</dbReference>
<proteinExistence type="inferred from homology"/>
<dbReference type="RefSeq" id="XP_033768659.1">
    <property type="nucleotide sequence ID" value="XM_033912768.1"/>
</dbReference>
<dbReference type="InterPro" id="IPR018034">
    <property type="entry name" value="Kri1"/>
</dbReference>
<feature type="domain" description="Kri1-like C-terminal" evidence="3">
    <location>
        <begin position="447"/>
        <end position="546"/>
    </location>
</feature>
<feature type="compositionally biased region" description="Basic residues" evidence="2">
    <location>
        <begin position="577"/>
        <end position="594"/>
    </location>
</feature>
<feature type="compositionally biased region" description="Basic and acidic residues" evidence="2">
    <location>
        <begin position="285"/>
        <end position="305"/>
    </location>
</feature>
<organism evidence="4">
    <name type="scientific">Saccharomyces paradoxus</name>
    <name type="common">Yeast</name>
    <name type="synonym">Saccharomyces douglasii</name>
    <dbReference type="NCBI Taxonomy" id="27291"/>
    <lineage>
        <taxon>Eukaryota</taxon>
        <taxon>Fungi</taxon>
        <taxon>Dikarya</taxon>
        <taxon>Ascomycota</taxon>
        <taxon>Saccharomycotina</taxon>
        <taxon>Saccharomycetes</taxon>
        <taxon>Saccharomycetales</taxon>
        <taxon>Saccharomycetaceae</taxon>
        <taxon>Saccharomyces</taxon>
    </lineage>
</organism>
<dbReference type="GeneID" id="54633070"/>
<sequence>MPRKKSAAKRAREEAKKEAGVAATDSATEKTSENPFTTVKPSIEPRKPYIPSEDEEEDDEEEEEEDDYGELITDEVENGINQVLDAIKNNKTDKLLDPKVKFFEDPESAAANVANHEGKHKPIYLKDYHRMNILSGNALKEDDEENEHATVDGKQSFVSQQREEKTQLLNEIKNAFNDEDNEEVSGDEDDDGFLKKKEPSTKKEGKSLPDPTVNEEDFLEEFVNQQAWIPKKGDKVISLDLNNNEEDDEEFEDAAEKFENAYNFRYEDPNAAEIVSYARSQATLRRSDNSSRRRKREEERKIKEQVKVEKETAVQKKKTKKLNKLTDILEQLTKEYGAEINADMVKKITDTLMKNDFKEEEWDNVVAELFNEEFYQQEGKPTWNEDDEIMGDFYADGDGNGDVEGEEDEVQKEQKEEDEEEGPKRKKSKKEEKLQKKREKRKVNELVENALEQNKLALIEEVEKEEEERKSRTRTKEEQDFKFRYREVSPESFGLTAREIFAADDTDLNEFIGLKKFAPYRAKELRAKDKRKVMKARRLREWRKKTFKSEKGLAPVGSEAGEKDEDTILIPVEKDSKSKHKKKHSHKHKSHQKN</sequence>
<dbReference type="GO" id="GO:0005730">
    <property type="term" value="C:nucleolus"/>
    <property type="evidence" value="ECO:0007669"/>
    <property type="project" value="TreeGrafter"/>
</dbReference>
<dbReference type="Pfam" id="PF05178">
    <property type="entry name" value="Kri1"/>
    <property type="match status" value="1"/>
</dbReference>
<reference evidence="4" key="1">
    <citation type="journal article" date="2017" name="Nat. Genet.">
        <title>Contrasting evolutionary genome dynamics between domesticated and wild yeasts.</title>
        <authorList>
            <person name="Yue J.X."/>
            <person name="Li J."/>
            <person name="Aigrain L."/>
            <person name="Hallin J."/>
            <person name="Persson K."/>
            <person name="Oliver K."/>
            <person name="Bergstrom A."/>
            <person name="Coupland P."/>
            <person name="Warringer J."/>
            <person name="Lagomarsino M.C."/>
            <person name="Fischer G."/>
            <person name="Durbin R."/>
            <person name="Liti G."/>
        </authorList>
    </citation>
    <scope>NUCLEOTIDE SEQUENCE</scope>
    <source>
        <strain evidence="4">CBS432</strain>
    </source>
</reference>
<evidence type="ECO:0000256" key="2">
    <source>
        <dbReference type="SAM" id="MobiDB-lite"/>
    </source>
</evidence>
<feature type="compositionally biased region" description="Acidic residues" evidence="2">
    <location>
        <begin position="399"/>
        <end position="421"/>
    </location>
</feature>
<dbReference type="Pfam" id="PF12936">
    <property type="entry name" value="Kri1_C"/>
    <property type="match status" value="1"/>
</dbReference>
<name>A0A8B8UY11_SACPA</name>
<evidence type="ECO:0000313" key="4">
    <source>
        <dbReference type="RefSeq" id="XP_033768659.1"/>
    </source>
</evidence>
<feature type="compositionally biased region" description="Basic and acidic residues" evidence="2">
    <location>
        <begin position="10"/>
        <end position="19"/>
    </location>
</feature>
<feature type="compositionally biased region" description="Basic and acidic residues" evidence="2">
    <location>
        <begin position="192"/>
        <end position="207"/>
    </location>
</feature>
<gene>
    <name evidence="4" type="primary">KRI1</name>
    <name evidence="4" type="ORF">SPAR_N00280</name>
</gene>
<reference evidence="4" key="4">
    <citation type="submission" date="2025-08" db="UniProtKB">
        <authorList>
            <consortium name="RefSeq"/>
        </authorList>
    </citation>
    <scope>IDENTIFICATION</scope>
    <source>
        <strain evidence="4">CBS432</strain>
    </source>
</reference>
<dbReference type="OrthoDB" id="10252032at2759"/>
<dbReference type="VEuPathDB" id="FungiDB:SPAR_N00280"/>
<feature type="region of interest" description="Disordered" evidence="2">
    <location>
        <begin position="1"/>
        <end position="70"/>
    </location>
</feature>
<feature type="compositionally biased region" description="Acidic residues" evidence="2">
    <location>
        <begin position="177"/>
        <end position="191"/>
    </location>
</feature>
<dbReference type="PANTHER" id="PTHR14490:SF5">
    <property type="entry name" value="PROTEIN KRI1 HOMOLOG"/>
    <property type="match status" value="1"/>
</dbReference>
<evidence type="ECO:0000259" key="3">
    <source>
        <dbReference type="Pfam" id="PF12936"/>
    </source>
</evidence>
<dbReference type="InterPro" id="IPR024626">
    <property type="entry name" value="Kri1-like_C"/>
</dbReference>
<dbReference type="PANTHER" id="PTHR14490">
    <property type="entry name" value="ZINC FINGER, ZZ TYPE"/>
    <property type="match status" value="1"/>
</dbReference>
<reference evidence="4" key="2">
    <citation type="submission" date="2020-01" db="EMBL/GenBank/DDBJ databases">
        <title>Population-level Yeast Reference Genomes.</title>
        <authorList>
            <person name="Yue J.-X."/>
        </authorList>
    </citation>
    <scope>NUCLEOTIDE SEQUENCE</scope>
    <source>
        <strain evidence="4">CBS432</strain>
    </source>
</reference>
<accession>A0A8B8UY11</accession>